<keyword evidence="1" id="KW-0812">Transmembrane</keyword>
<sequence>MIIHVANYKLNEWRKKWANKKLRIFARKLPEWHRENHQTMDFFHFMGFHFFVFLFVNHYVIGFYFIWK</sequence>
<keyword evidence="1" id="KW-1133">Transmembrane helix</keyword>
<feature type="transmembrane region" description="Helical" evidence="1">
    <location>
        <begin position="42"/>
        <end position="67"/>
    </location>
</feature>
<evidence type="ECO:0000313" key="2">
    <source>
        <dbReference type="EMBL" id="EPF17578.1"/>
    </source>
</evidence>
<gene>
    <name evidence="2" type="ORF">HMPREF0201_01935</name>
</gene>
<dbReference type="AlphaFoldDB" id="S3IV26"/>
<reference evidence="2 3" key="1">
    <citation type="submission" date="2013-04" db="EMBL/GenBank/DDBJ databases">
        <authorList>
            <person name="Weinstock G."/>
            <person name="Sodergren E."/>
            <person name="Lobos E.A."/>
            <person name="Fulton L."/>
            <person name="Fulton R."/>
            <person name="Courtney L."/>
            <person name="Fronick C."/>
            <person name="O'Laughlin M."/>
            <person name="Godfrey J."/>
            <person name="Wilson R.M."/>
            <person name="Miner T."/>
            <person name="Farmer C."/>
            <person name="Delehaunty K."/>
            <person name="Cordes M."/>
            <person name="Minx P."/>
            <person name="Tomlinson C."/>
            <person name="Chen J."/>
            <person name="Wollam A."/>
            <person name="Pepin K.H."/>
            <person name="Palsikar V.B."/>
            <person name="Zhang X."/>
            <person name="Suruliraj S."/>
            <person name="Perna N.T."/>
            <person name="Plunkett G."/>
            <person name="Warren W."/>
            <person name="Mitreva M."/>
            <person name="Mardis E.R."/>
            <person name="Wilson R.K."/>
        </authorList>
    </citation>
    <scope>NUCLEOTIDE SEQUENCE [LARGE SCALE GENOMIC DNA]</scope>
    <source>
        <strain evidence="2 3">DSM 4568</strain>
    </source>
</reference>
<name>S3IV26_9ENTR</name>
<comment type="caution">
    <text evidence="2">The sequence shown here is derived from an EMBL/GenBank/DDBJ whole genome shotgun (WGS) entry which is preliminary data.</text>
</comment>
<evidence type="ECO:0000256" key="1">
    <source>
        <dbReference type="SAM" id="Phobius"/>
    </source>
</evidence>
<proteinExistence type="predicted"/>
<keyword evidence="1" id="KW-0472">Membrane</keyword>
<dbReference type="HOGENOM" id="CLU_2786274_0_0_6"/>
<dbReference type="STRING" id="566551.HMPREF0201_01935"/>
<evidence type="ECO:0000313" key="3">
    <source>
        <dbReference type="Proteomes" id="UP000014585"/>
    </source>
</evidence>
<dbReference type="EMBL" id="ATDT01000011">
    <property type="protein sequence ID" value="EPF17578.1"/>
    <property type="molecule type" value="Genomic_DNA"/>
</dbReference>
<organism evidence="2 3">
    <name type="scientific">Cedecea davisae DSM 4568</name>
    <dbReference type="NCBI Taxonomy" id="566551"/>
    <lineage>
        <taxon>Bacteria</taxon>
        <taxon>Pseudomonadati</taxon>
        <taxon>Pseudomonadota</taxon>
        <taxon>Gammaproteobacteria</taxon>
        <taxon>Enterobacterales</taxon>
        <taxon>Enterobacteriaceae</taxon>
        <taxon>Cedecea</taxon>
    </lineage>
</organism>
<accession>S3IV26</accession>
<dbReference type="Proteomes" id="UP000014585">
    <property type="component" value="Unassembled WGS sequence"/>
</dbReference>
<protein>
    <submittedName>
        <fullName evidence="2">Uncharacterized protein</fullName>
    </submittedName>
</protein>